<dbReference type="InterPro" id="IPR012677">
    <property type="entry name" value="Nucleotide-bd_a/b_plait_sf"/>
</dbReference>
<feature type="region of interest" description="Disordered" evidence="5">
    <location>
        <begin position="168"/>
        <end position="310"/>
    </location>
</feature>
<evidence type="ECO:0000313" key="8">
    <source>
        <dbReference type="Proteomes" id="UP000037069"/>
    </source>
</evidence>
<feature type="domain" description="RRM" evidence="6">
    <location>
        <begin position="3"/>
        <end position="90"/>
    </location>
</feature>
<dbReference type="Gene3D" id="3.30.70.330">
    <property type="match status" value="5"/>
</dbReference>
<dbReference type="InterPro" id="IPR000504">
    <property type="entry name" value="RRM_dom"/>
</dbReference>
<feature type="compositionally biased region" description="Low complexity" evidence="5">
    <location>
        <begin position="1068"/>
        <end position="1104"/>
    </location>
</feature>
<dbReference type="InterPro" id="IPR035979">
    <property type="entry name" value="RBD_domain_sf"/>
</dbReference>
<accession>A0A0L0CKU1</accession>
<evidence type="ECO:0000256" key="3">
    <source>
        <dbReference type="PROSITE-ProRule" id="PRU00176"/>
    </source>
</evidence>
<feature type="compositionally biased region" description="Polar residues" evidence="5">
    <location>
        <begin position="293"/>
        <end position="310"/>
    </location>
</feature>
<feature type="region of interest" description="Disordered" evidence="5">
    <location>
        <begin position="475"/>
        <end position="505"/>
    </location>
</feature>
<sequence length="1202" mass="135833">MSVIIRLQNLPWSANALDIRQFFRGLSIPEGGVHIVGGEMGDAFIAFSTDEDARQAMMHDREAINGVQIRLLLSSRAEMQKVIEIARQQSLLALKKATGGAILAQPKSSPPIVVAPPSIKNTVVTTAPQPPVITASSFQNILTSTTATATATPSFLAYQQQAGFTLIPETKNTTTSTKNNLDSDDSESRHDRDRRRSDSRDRRRSRSHSRERSIFRRRRERSRDRSRERDWPNGRRSSRHRSRSRERSRARSRERSRDRSRERERSRNNNSRDNNRRSSRDGGNNNNNRPRSMDSTADNKPKSNISPWSTTTNAYQASYSSTDAGQQSFMRIANYQATFNNSNNMGNDNKPMEAINIQNYNTSNQSLTALNNYSLSGILNAGNSNDSFKGFALQNPYTTALNASANVTGNVSNTTSSSSIPGIFVEKKTVETNVTTVDNEPVLTQEPIAFANVNPYEQMYPTLFAQAAALSSGQKSLNTKQNTSNMSSMDSPKAEDTKPKEVDPNETNCIKISNMCSRTTYSDLRKFFVGLFIPHNGIKMLNDKHGLRVGIAYVQFSKQSSVAKALCRSKNLLKGKTLIIEAVDEQEFNEAEDSFRPPNQDKEYGHRGNESDDATDESVGNNNSGFSALNPYKKMIQLEPFTVLYIEDIPSLATEQDIMKMFSSYSLYDILLIASPENRREFVAYVRFSREEDAKSAFEDRAHHQIGYRRVRMRPSTIEEMENAKEKIRLANEQLMKEEQAAEEEEAKRKLEKLITEHIEKEESKQQNIVSMDLTQEDADDDDDQILVHDDDVIVTSNELNINNDKSNKAMMNNMNNRENFEREAEILRQNDIYSMQGNKFSSNLDPRRPQTPNIPSLFDLNPMNSTNPLQNQNRSNLFNDPRLRSMSERSTNSSVNSVDNNQQQQQNNPVMGPNNYNNFNPNFNNQQMNMTAGLNNMHNNFVILKNCEYNTRINDVAQLLLTANLALKHIEPLRNERQLPTGEFIVEFRRNNDAEIAVQRFHNIQFRNRSLRVFPITPQEIADRLGKPFLSYIPGGNGVRITKGMINDSITRNLNMPNNNMNNCNNNNNNNNRFRGNNVFNDNGPLDNDNNINAPNNNNNGRSNNGGGGGGNGGGIPEQFTRPGCVLSLENVPYKAQLSDILNFFQGFDLTPDDIIRRFNDDGSPTGDARVAFMSPDQARSAFESKKRKKLFGRNIFIKII</sequence>
<keyword evidence="1" id="KW-0677">Repeat</keyword>
<dbReference type="OMA" id="TNNYNLA"/>
<feature type="domain" description="RRM" evidence="6">
    <location>
        <begin position="642"/>
        <end position="718"/>
    </location>
</feature>
<dbReference type="Pfam" id="PF00076">
    <property type="entry name" value="RRM_1"/>
    <property type="match status" value="1"/>
</dbReference>
<keyword evidence="2 3" id="KW-0694">RNA-binding</keyword>
<keyword evidence="4" id="KW-0175">Coiled coil</keyword>
<reference evidence="7 8" key="1">
    <citation type="journal article" date="2015" name="Nat. Commun.">
        <title>Lucilia cuprina genome unlocks parasitic fly biology to underpin future interventions.</title>
        <authorList>
            <person name="Anstead C.A."/>
            <person name="Korhonen P.K."/>
            <person name="Young N.D."/>
            <person name="Hall R.S."/>
            <person name="Jex A.R."/>
            <person name="Murali S.C."/>
            <person name="Hughes D.S."/>
            <person name="Lee S.F."/>
            <person name="Perry T."/>
            <person name="Stroehlein A.J."/>
            <person name="Ansell B.R."/>
            <person name="Breugelmans B."/>
            <person name="Hofmann A."/>
            <person name="Qu J."/>
            <person name="Dugan S."/>
            <person name="Lee S.L."/>
            <person name="Chao H."/>
            <person name="Dinh H."/>
            <person name="Han Y."/>
            <person name="Doddapaneni H.V."/>
            <person name="Worley K.C."/>
            <person name="Muzny D.M."/>
            <person name="Ioannidis P."/>
            <person name="Waterhouse R.M."/>
            <person name="Zdobnov E.M."/>
            <person name="James P.J."/>
            <person name="Bagnall N.H."/>
            <person name="Kotze A.C."/>
            <person name="Gibbs R.A."/>
            <person name="Richards S."/>
            <person name="Batterham P."/>
            <person name="Gasser R.B."/>
        </authorList>
    </citation>
    <scope>NUCLEOTIDE SEQUENCE [LARGE SCALE GENOMIC DNA]</scope>
    <source>
        <strain evidence="7 8">LS</strain>
        <tissue evidence="7">Full body</tissue>
    </source>
</reference>
<feature type="region of interest" description="Disordered" evidence="5">
    <location>
        <begin position="838"/>
        <end position="916"/>
    </location>
</feature>
<dbReference type="STRING" id="7375.A0A0L0CKU1"/>
<feature type="domain" description="RRM" evidence="6">
    <location>
        <begin position="508"/>
        <end position="585"/>
    </location>
</feature>
<feature type="compositionally biased region" description="Polar residues" evidence="5">
    <location>
        <begin position="863"/>
        <end position="879"/>
    </location>
</feature>
<evidence type="ECO:0000256" key="4">
    <source>
        <dbReference type="SAM" id="Coils"/>
    </source>
</evidence>
<dbReference type="SUPFAM" id="SSF54928">
    <property type="entry name" value="RNA-binding domain, RBD"/>
    <property type="match status" value="4"/>
</dbReference>
<evidence type="ECO:0000256" key="5">
    <source>
        <dbReference type="SAM" id="MobiDB-lite"/>
    </source>
</evidence>
<evidence type="ECO:0000256" key="1">
    <source>
        <dbReference type="ARBA" id="ARBA00022737"/>
    </source>
</evidence>
<dbReference type="Proteomes" id="UP000037069">
    <property type="component" value="Unassembled WGS sequence"/>
</dbReference>
<dbReference type="AlphaFoldDB" id="A0A0L0CKU1"/>
<dbReference type="EMBL" id="JRES01000341">
    <property type="protein sequence ID" value="KNC32094.1"/>
    <property type="molecule type" value="Genomic_DNA"/>
</dbReference>
<dbReference type="SMART" id="SM00360">
    <property type="entry name" value="RRM"/>
    <property type="match status" value="5"/>
</dbReference>
<evidence type="ECO:0000313" key="7">
    <source>
        <dbReference type="EMBL" id="KNC32094.1"/>
    </source>
</evidence>
<keyword evidence="8" id="KW-1185">Reference proteome</keyword>
<protein>
    <recommendedName>
        <fullName evidence="6">RRM domain-containing protein</fullName>
    </recommendedName>
</protein>
<feature type="coiled-coil region" evidence="4">
    <location>
        <begin position="714"/>
        <end position="764"/>
    </location>
</feature>
<dbReference type="CDD" id="cd12254">
    <property type="entry name" value="RRM_hnRNPH_ESRPs_RBM12_like"/>
    <property type="match status" value="1"/>
</dbReference>
<feature type="compositionally biased region" description="Low complexity" evidence="5">
    <location>
        <begin position="281"/>
        <end position="290"/>
    </location>
</feature>
<feature type="compositionally biased region" description="Polar residues" evidence="5">
    <location>
        <begin position="475"/>
        <end position="490"/>
    </location>
</feature>
<feature type="region of interest" description="Disordered" evidence="5">
    <location>
        <begin position="1068"/>
        <end position="1118"/>
    </location>
</feature>
<feature type="compositionally biased region" description="Low complexity" evidence="5">
    <location>
        <begin position="893"/>
        <end position="916"/>
    </location>
</feature>
<dbReference type="GO" id="GO:0003723">
    <property type="term" value="F:RNA binding"/>
    <property type="evidence" value="ECO:0007669"/>
    <property type="project" value="UniProtKB-UniRule"/>
</dbReference>
<dbReference type="CDD" id="cd00590">
    <property type="entry name" value="RRM_SF"/>
    <property type="match status" value="1"/>
</dbReference>
<proteinExistence type="predicted"/>
<feature type="compositionally biased region" description="Polar residues" evidence="5">
    <location>
        <begin position="838"/>
        <end position="855"/>
    </location>
</feature>
<feature type="compositionally biased region" description="Basic and acidic residues" evidence="5">
    <location>
        <begin position="221"/>
        <end position="233"/>
    </location>
</feature>
<feature type="compositionally biased region" description="Basic and acidic residues" evidence="5">
    <location>
        <begin position="245"/>
        <end position="267"/>
    </location>
</feature>
<dbReference type="PANTHER" id="PTHR13976">
    <property type="entry name" value="HETEROGENEOUS NUCLEAR RIBONUCLEOPROTEIN-RELATED"/>
    <property type="match status" value="1"/>
</dbReference>
<feature type="compositionally biased region" description="Basic and acidic residues" evidence="5">
    <location>
        <begin position="186"/>
        <end position="201"/>
    </location>
</feature>
<feature type="region of interest" description="Disordered" evidence="5">
    <location>
        <begin position="589"/>
        <end position="623"/>
    </location>
</feature>
<feature type="compositionally biased region" description="Basic and acidic residues" evidence="5">
    <location>
        <begin position="492"/>
        <end position="503"/>
    </location>
</feature>
<feature type="compositionally biased region" description="Low complexity" evidence="5">
    <location>
        <begin position="170"/>
        <end position="180"/>
    </location>
</feature>
<evidence type="ECO:0000259" key="6">
    <source>
        <dbReference type="PROSITE" id="PS50102"/>
    </source>
</evidence>
<evidence type="ECO:0000256" key="2">
    <source>
        <dbReference type="ARBA" id="ARBA00022884"/>
    </source>
</evidence>
<comment type="caution">
    <text evidence="7">The sequence shown here is derived from an EMBL/GenBank/DDBJ whole genome shotgun (WGS) entry which is preliminary data.</text>
</comment>
<dbReference type="CDD" id="cd12510">
    <property type="entry name" value="RRM1_RBM12_like"/>
    <property type="match status" value="1"/>
</dbReference>
<feature type="compositionally biased region" description="Gly residues" evidence="5">
    <location>
        <begin position="1105"/>
        <end position="1117"/>
    </location>
</feature>
<dbReference type="PROSITE" id="PS50102">
    <property type="entry name" value="RRM"/>
    <property type="match status" value="3"/>
</dbReference>
<name>A0A0L0CKU1_LUCCU</name>
<organism evidence="7 8">
    <name type="scientific">Lucilia cuprina</name>
    <name type="common">Green bottle fly</name>
    <name type="synonym">Australian sheep blowfly</name>
    <dbReference type="NCBI Taxonomy" id="7375"/>
    <lineage>
        <taxon>Eukaryota</taxon>
        <taxon>Metazoa</taxon>
        <taxon>Ecdysozoa</taxon>
        <taxon>Arthropoda</taxon>
        <taxon>Hexapoda</taxon>
        <taxon>Insecta</taxon>
        <taxon>Pterygota</taxon>
        <taxon>Neoptera</taxon>
        <taxon>Endopterygota</taxon>
        <taxon>Diptera</taxon>
        <taxon>Brachycera</taxon>
        <taxon>Muscomorpha</taxon>
        <taxon>Oestroidea</taxon>
        <taxon>Calliphoridae</taxon>
        <taxon>Luciliinae</taxon>
        <taxon>Lucilia</taxon>
    </lineage>
</organism>
<dbReference type="OrthoDB" id="2588702at2759"/>
<gene>
    <name evidence="7" type="ORF">FF38_00018</name>
</gene>
<feature type="compositionally biased region" description="Basic and acidic residues" evidence="5">
    <location>
        <begin position="593"/>
        <end position="610"/>
    </location>
</feature>
<dbReference type="InterPro" id="IPR050666">
    <property type="entry name" value="ESRP"/>
</dbReference>